<comment type="caution">
    <text evidence="1">The sequence shown here is derived from an EMBL/GenBank/DDBJ whole genome shotgun (WGS) entry which is preliminary data.</text>
</comment>
<gene>
    <name evidence="1" type="ORF">COY87_00060</name>
</gene>
<dbReference type="AlphaFoldDB" id="A0A2M7QJV9"/>
<dbReference type="Proteomes" id="UP000229401">
    <property type="component" value="Unassembled WGS sequence"/>
</dbReference>
<organism evidence="1 2">
    <name type="scientific">Candidatus Roizmanbacteria bacterium CG_4_10_14_0_8_um_filter_33_9</name>
    <dbReference type="NCBI Taxonomy" id="1974826"/>
    <lineage>
        <taxon>Bacteria</taxon>
        <taxon>Candidatus Roizmaniibacteriota</taxon>
    </lineage>
</organism>
<sequence length="420" mass="49007">MASTTIGVGYRPLRIGFCVNPNNIDEIREVIRLNTMLWGGIYNPIIPVDSDLEFSKQLTNLFQVDLLYPLNRTKQLTDFIKDNKHLPWLHYQREIYQQDGQGLKPAIFDVSNLINYYWDKEFKTIKKSNCVLPKWNKSDKLDSVFAINFGQYPDNKNLLFNFEQGFSKGLRAKSLKINMNDNISSNLIGLFTPIKLTDSLLELSGNGWSWTDHGVYIGQHDNSIDLINFWNLRASAMDVYFLPIKYSKRMDAFIQKHVDRVFKRSIAQKFQTGVAFWYRSDLDENMVKKISDKYVKQGIPKVHHRLSNHSWNGLNIKPFMAHFESKNVLANIDKPYNRLTITLQHPGNEFEMNGYNNHQSLVVTYNPPTLHEYPEYTLSLPYLPDINEWYGRNITFDPFEFRVGKGEFGKIIKLYEDTAS</sequence>
<reference evidence="2" key="1">
    <citation type="submission" date="2017-09" db="EMBL/GenBank/DDBJ databases">
        <title>Depth-based differentiation of microbial function through sediment-hosted aquifers and enrichment of novel symbionts in the deep terrestrial subsurface.</title>
        <authorList>
            <person name="Probst A.J."/>
            <person name="Ladd B."/>
            <person name="Jarett J.K."/>
            <person name="Geller-Mcgrath D.E."/>
            <person name="Sieber C.M.K."/>
            <person name="Emerson J.B."/>
            <person name="Anantharaman K."/>
            <person name="Thomas B.C."/>
            <person name="Malmstrom R."/>
            <person name="Stieglmeier M."/>
            <person name="Klingl A."/>
            <person name="Woyke T."/>
            <person name="Ryan C.M."/>
            <person name="Banfield J.F."/>
        </authorList>
    </citation>
    <scope>NUCLEOTIDE SEQUENCE [LARGE SCALE GENOMIC DNA]</scope>
</reference>
<proteinExistence type="predicted"/>
<feature type="non-terminal residue" evidence="1">
    <location>
        <position position="420"/>
    </location>
</feature>
<evidence type="ECO:0000313" key="1">
    <source>
        <dbReference type="EMBL" id="PIY72609.1"/>
    </source>
</evidence>
<accession>A0A2M7QJV9</accession>
<name>A0A2M7QJV9_9BACT</name>
<protein>
    <submittedName>
        <fullName evidence="1">Uncharacterized protein</fullName>
    </submittedName>
</protein>
<dbReference type="EMBL" id="PFLI01000003">
    <property type="protein sequence ID" value="PIY72609.1"/>
    <property type="molecule type" value="Genomic_DNA"/>
</dbReference>
<evidence type="ECO:0000313" key="2">
    <source>
        <dbReference type="Proteomes" id="UP000229401"/>
    </source>
</evidence>